<evidence type="ECO:0000313" key="2">
    <source>
        <dbReference type="Proteomes" id="UP000054270"/>
    </source>
</evidence>
<dbReference type="AlphaFoldDB" id="A0A0D2LVB3"/>
<gene>
    <name evidence="1" type="ORF">HYPSUDRAFT_208438</name>
</gene>
<proteinExistence type="predicted"/>
<dbReference type="Proteomes" id="UP000054270">
    <property type="component" value="Unassembled WGS sequence"/>
</dbReference>
<accession>A0A0D2LVB3</accession>
<sequence>MAGTDVNIDADGAVNLVMDPYYDETGHLHRMETDRIINSGREHNFFSHKNLVLYHFNDDDTPVDFCSLPKQPKPWGVIKTAKTASNKADCEKRWQVVYTGLRPGVFERSSNEWLVADALAALNYYQTIEEATAAFSSAVKQGNVIRSKTIVTREALSRGDRYFGQTTDREVLDNTTEWHIVTVGREPGVFSSEPRYEMESTDSNIRGIEGGTISIYSTAKLAVRAFAEAVNAGLVERVSVVHIREVMVGNDFPGLVEAWRF</sequence>
<dbReference type="OrthoDB" id="3270804at2759"/>
<protein>
    <submittedName>
        <fullName evidence="1">Uncharacterized protein</fullName>
    </submittedName>
</protein>
<keyword evidence="2" id="KW-1185">Reference proteome</keyword>
<evidence type="ECO:0000313" key="1">
    <source>
        <dbReference type="EMBL" id="KJA14758.1"/>
    </source>
</evidence>
<name>A0A0D2LVB3_HYPSF</name>
<reference evidence="2" key="1">
    <citation type="submission" date="2014-04" db="EMBL/GenBank/DDBJ databases">
        <title>Evolutionary Origins and Diversification of the Mycorrhizal Mutualists.</title>
        <authorList>
            <consortium name="DOE Joint Genome Institute"/>
            <consortium name="Mycorrhizal Genomics Consortium"/>
            <person name="Kohler A."/>
            <person name="Kuo A."/>
            <person name="Nagy L.G."/>
            <person name="Floudas D."/>
            <person name="Copeland A."/>
            <person name="Barry K.W."/>
            <person name="Cichocki N."/>
            <person name="Veneault-Fourrey C."/>
            <person name="LaButti K."/>
            <person name="Lindquist E.A."/>
            <person name="Lipzen A."/>
            <person name="Lundell T."/>
            <person name="Morin E."/>
            <person name="Murat C."/>
            <person name="Riley R."/>
            <person name="Ohm R."/>
            <person name="Sun H."/>
            <person name="Tunlid A."/>
            <person name="Henrissat B."/>
            <person name="Grigoriev I.V."/>
            <person name="Hibbett D.S."/>
            <person name="Martin F."/>
        </authorList>
    </citation>
    <scope>NUCLEOTIDE SEQUENCE [LARGE SCALE GENOMIC DNA]</scope>
    <source>
        <strain evidence="2">FD-334 SS-4</strain>
    </source>
</reference>
<dbReference type="EMBL" id="KN817666">
    <property type="protein sequence ID" value="KJA14758.1"/>
    <property type="molecule type" value="Genomic_DNA"/>
</dbReference>
<organism evidence="1 2">
    <name type="scientific">Hypholoma sublateritium (strain FD-334 SS-4)</name>
    <dbReference type="NCBI Taxonomy" id="945553"/>
    <lineage>
        <taxon>Eukaryota</taxon>
        <taxon>Fungi</taxon>
        <taxon>Dikarya</taxon>
        <taxon>Basidiomycota</taxon>
        <taxon>Agaricomycotina</taxon>
        <taxon>Agaricomycetes</taxon>
        <taxon>Agaricomycetidae</taxon>
        <taxon>Agaricales</taxon>
        <taxon>Agaricineae</taxon>
        <taxon>Strophariaceae</taxon>
        <taxon>Hypholoma</taxon>
    </lineage>
</organism>